<reference evidence="3" key="1">
    <citation type="submission" date="2021-02" db="EMBL/GenBank/DDBJ databases">
        <authorList>
            <person name="Nowell W R."/>
        </authorList>
    </citation>
    <scope>NUCLEOTIDE SEQUENCE</scope>
</reference>
<dbReference type="InterPro" id="IPR011992">
    <property type="entry name" value="EF-hand-dom_pair"/>
</dbReference>
<gene>
    <name evidence="3" type="ORF">OKA104_LOCUS49348</name>
</gene>
<evidence type="ECO:0000313" key="4">
    <source>
        <dbReference type="Proteomes" id="UP000663881"/>
    </source>
</evidence>
<feature type="domain" description="EF-hand" evidence="2">
    <location>
        <begin position="26"/>
        <end position="54"/>
    </location>
</feature>
<keyword evidence="1" id="KW-0106">Calcium</keyword>
<evidence type="ECO:0000259" key="2">
    <source>
        <dbReference type="PROSITE" id="PS50222"/>
    </source>
</evidence>
<evidence type="ECO:0000256" key="1">
    <source>
        <dbReference type="ARBA" id="ARBA00022837"/>
    </source>
</evidence>
<protein>
    <recommendedName>
        <fullName evidence="2">EF-hand domain-containing protein</fullName>
    </recommendedName>
</protein>
<dbReference type="PROSITE" id="PS00018">
    <property type="entry name" value="EF_HAND_1"/>
    <property type="match status" value="1"/>
</dbReference>
<comment type="caution">
    <text evidence="3">The sequence shown here is derived from an EMBL/GenBank/DDBJ whole genome shotgun (WGS) entry which is preliminary data.</text>
</comment>
<dbReference type="Proteomes" id="UP000663881">
    <property type="component" value="Unassembled WGS sequence"/>
</dbReference>
<proteinExistence type="predicted"/>
<dbReference type="InterPro" id="IPR002048">
    <property type="entry name" value="EF_hand_dom"/>
</dbReference>
<dbReference type="GO" id="GO:0005509">
    <property type="term" value="F:calcium ion binding"/>
    <property type="evidence" value="ECO:0007669"/>
    <property type="project" value="InterPro"/>
</dbReference>
<organism evidence="3 4">
    <name type="scientific">Adineta steineri</name>
    <dbReference type="NCBI Taxonomy" id="433720"/>
    <lineage>
        <taxon>Eukaryota</taxon>
        <taxon>Metazoa</taxon>
        <taxon>Spiralia</taxon>
        <taxon>Gnathifera</taxon>
        <taxon>Rotifera</taxon>
        <taxon>Eurotatoria</taxon>
        <taxon>Bdelloidea</taxon>
        <taxon>Adinetida</taxon>
        <taxon>Adinetidae</taxon>
        <taxon>Adineta</taxon>
    </lineage>
</organism>
<name>A0A820LR59_9BILA</name>
<dbReference type="PROSITE" id="PS50222">
    <property type="entry name" value="EF_HAND_2"/>
    <property type="match status" value="1"/>
</dbReference>
<dbReference type="EMBL" id="CAJOAY010022878">
    <property type="protein sequence ID" value="CAF4361460.1"/>
    <property type="molecule type" value="Genomic_DNA"/>
</dbReference>
<dbReference type="SUPFAM" id="SSF47473">
    <property type="entry name" value="EF-hand"/>
    <property type="match status" value="1"/>
</dbReference>
<evidence type="ECO:0000313" key="3">
    <source>
        <dbReference type="EMBL" id="CAF4361460.1"/>
    </source>
</evidence>
<dbReference type="Gene3D" id="1.10.238.10">
    <property type="entry name" value="EF-hand"/>
    <property type="match status" value="1"/>
</dbReference>
<sequence>MNWLILFQLWHEYDRARIKDRQGENNPHARAKAMITKLDASGDRKLNKEEFING</sequence>
<dbReference type="AlphaFoldDB" id="A0A820LR59"/>
<accession>A0A820LR59</accession>
<dbReference type="InterPro" id="IPR018247">
    <property type="entry name" value="EF_Hand_1_Ca_BS"/>
</dbReference>
<feature type="non-terminal residue" evidence="3">
    <location>
        <position position="1"/>
    </location>
</feature>